<dbReference type="Proteomes" id="UP001374893">
    <property type="component" value="Chromosome"/>
</dbReference>
<organism evidence="2 3">
    <name type="scientific">Haloferula helveola</name>
    <dbReference type="NCBI Taxonomy" id="490095"/>
    <lineage>
        <taxon>Bacteria</taxon>
        <taxon>Pseudomonadati</taxon>
        <taxon>Verrucomicrobiota</taxon>
        <taxon>Verrucomicrobiia</taxon>
        <taxon>Verrucomicrobiales</taxon>
        <taxon>Verrucomicrobiaceae</taxon>
        <taxon>Haloferula</taxon>
    </lineage>
</organism>
<protein>
    <submittedName>
        <fullName evidence="2">Uncharacterized protein</fullName>
    </submittedName>
</protein>
<proteinExistence type="predicted"/>
<feature type="compositionally biased region" description="Basic and acidic residues" evidence="1">
    <location>
        <begin position="47"/>
        <end position="61"/>
    </location>
</feature>
<keyword evidence="3" id="KW-1185">Reference proteome</keyword>
<evidence type="ECO:0000256" key="1">
    <source>
        <dbReference type="SAM" id="MobiDB-lite"/>
    </source>
</evidence>
<evidence type="ECO:0000313" key="2">
    <source>
        <dbReference type="EMBL" id="BCX46643.1"/>
    </source>
</evidence>
<feature type="region of interest" description="Disordered" evidence="1">
    <location>
        <begin position="17"/>
        <end position="61"/>
    </location>
</feature>
<reference evidence="2 3" key="1">
    <citation type="submission" date="2021-06" db="EMBL/GenBank/DDBJ databases">
        <title>Complete genome of Haloferula helveola possessing various polysaccharide degrading enzymes.</title>
        <authorList>
            <person name="Takami H."/>
            <person name="Huang C."/>
            <person name="Hamasaki K."/>
        </authorList>
    </citation>
    <scope>NUCLEOTIDE SEQUENCE [LARGE SCALE GENOMIC DNA]</scope>
    <source>
        <strain evidence="2 3">CN-1</strain>
    </source>
</reference>
<dbReference type="RefSeq" id="WP_338688420.1">
    <property type="nucleotide sequence ID" value="NZ_AP024702.1"/>
</dbReference>
<accession>A0ABN6H3X6</accession>
<evidence type="ECO:0000313" key="3">
    <source>
        <dbReference type="Proteomes" id="UP001374893"/>
    </source>
</evidence>
<sequence>MILRLLVFVCGLNLAFGQSPPPPPPPEEGEDQKPRRNIDLSEVPIPEADREAREPDLTSAERKGIPIQIAVVPVGFVPPPIMTLDENGMPKETYRNPLEYPPVVYHVKTEKGTIRVMGSQNQVGPPTRIPRTSEVSLSYEVPLGDGEVRESKDPDLRAIAGFGVPPGATHLVVILWKDPKSKLWTKPNFRVIDVSPSSLKKNEVVVVNASGRDLALHRGDAPFKIDSGFMGTVELGMNADGQMPLIVAAQSGADWAQLSKTLVGPREDERVFLIAWRAPASPAQPSGVSVSYVRKRLKDAEPFVAPER</sequence>
<name>A0ABN6H3X6_9BACT</name>
<gene>
    <name evidence="2" type="ORF">HAHE_05510</name>
</gene>
<dbReference type="EMBL" id="AP024702">
    <property type="protein sequence ID" value="BCX46643.1"/>
    <property type="molecule type" value="Genomic_DNA"/>
</dbReference>